<proteinExistence type="predicted"/>
<dbReference type="eggNOG" id="COG5513">
    <property type="taxonomic scope" value="Bacteria"/>
</dbReference>
<organism evidence="5 6">
    <name type="scientific">Legionella lansingensis</name>
    <dbReference type="NCBI Taxonomy" id="45067"/>
    <lineage>
        <taxon>Bacteria</taxon>
        <taxon>Pseudomonadati</taxon>
        <taxon>Pseudomonadota</taxon>
        <taxon>Gammaproteobacteria</taxon>
        <taxon>Legionellales</taxon>
        <taxon>Legionellaceae</taxon>
        <taxon>Legionella</taxon>
    </lineage>
</organism>
<dbReference type="STRING" id="45067.Llan_0893"/>
<reference evidence="5 6" key="1">
    <citation type="submission" date="2015-11" db="EMBL/GenBank/DDBJ databases">
        <title>Genomic analysis of 38 Legionella species identifies large and diverse effector repertoires.</title>
        <authorList>
            <person name="Burstein D."/>
            <person name="Amaro F."/>
            <person name="Zusman T."/>
            <person name="Lifshitz Z."/>
            <person name="Cohen O."/>
            <person name="Gilbert J.A."/>
            <person name="Pupko T."/>
            <person name="Shuman H.A."/>
            <person name="Segal G."/>
        </authorList>
    </citation>
    <scope>NUCLEOTIDE SEQUENCE [LARGE SCALE GENOMIC DNA]</scope>
    <source>
        <strain evidence="5 6">ATCC 49751</strain>
    </source>
</reference>
<evidence type="ECO:0000256" key="3">
    <source>
        <dbReference type="SAM" id="SignalP"/>
    </source>
</evidence>
<feature type="domain" description="Proteinase inhibitor I42 chagasin" evidence="4">
    <location>
        <begin position="32"/>
        <end position="116"/>
    </location>
</feature>
<dbReference type="PATRIC" id="fig|45067.4.peg.925"/>
<name>A0A0W0VTQ4_9GAMM</name>
<dbReference type="RefSeq" id="WP_028373524.1">
    <property type="nucleotide sequence ID" value="NZ_CAAAJD010000013.1"/>
</dbReference>
<evidence type="ECO:0000259" key="4">
    <source>
        <dbReference type="Pfam" id="PF09394"/>
    </source>
</evidence>
<evidence type="ECO:0000313" key="5">
    <source>
        <dbReference type="EMBL" id="KTD23394.1"/>
    </source>
</evidence>
<dbReference type="Proteomes" id="UP000054869">
    <property type="component" value="Unassembled WGS sequence"/>
</dbReference>
<dbReference type="PANTHER" id="PTHR36530">
    <property type="entry name" value="INHIBITOR OF CYSTEINE PEPTIDASE"/>
    <property type="match status" value="1"/>
</dbReference>
<feature type="chain" id="PRO_5006915083" evidence="3">
    <location>
        <begin position="19"/>
        <end position="133"/>
    </location>
</feature>
<evidence type="ECO:0000256" key="2">
    <source>
        <dbReference type="ARBA" id="ARBA00022704"/>
    </source>
</evidence>
<dbReference type="InterPro" id="IPR036331">
    <property type="entry name" value="Chagasin-like_sf"/>
</dbReference>
<dbReference type="InterPro" id="IPR018990">
    <property type="entry name" value="Prot_inh_I42_chagasin"/>
</dbReference>
<dbReference type="SUPFAM" id="SSF141066">
    <property type="entry name" value="ICP-like"/>
    <property type="match status" value="1"/>
</dbReference>
<keyword evidence="1" id="KW-0646">Protease inhibitor</keyword>
<feature type="signal peptide" evidence="3">
    <location>
        <begin position="1"/>
        <end position="18"/>
    </location>
</feature>
<keyword evidence="6" id="KW-1185">Reference proteome</keyword>
<accession>A0A0W0VTQ4</accession>
<keyword evidence="3" id="KW-0732">Signal</keyword>
<comment type="caution">
    <text evidence="5">The sequence shown here is derived from an EMBL/GenBank/DDBJ whole genome shotgun (WGS) entry which is preliminary data.</text>
</comment>
<sequence length="133" mass="14714">MKKLLSCFLLAFTTLTQAANSMSINVDTSATQFLVTLPANPTTGYQWTVEDYDKSFLKLLSSRYAAPQTKLMGAGGEMSFTFQLISGRSYPKNTTLVFKYARPWEPQTGTVQKVTVNFISSNNTPSDGNGKYK</sequence>
<dbReference type="GO" id="GO:0004869">
    <property type="term" value="F:cysteine-type endopeptidase inhibitor activity"/>
    <property type="evidence" value="ECO:0007669"/>
    <property type="project" value="UniProtKB-KW"/>
</dbReference>
<dbReference type="InterPro" id="IPR052781">
    <property type="entry name" value="Cys_protease_inhibitor_I42"/>
</dbReference>
<dbReference type="PANTHER" id="PTHR36530:SF1">
    <property type="entry name" value="AMOEBIASIN-1"/>
    <property type="match status" value="1"/>
</dbReference>
<keyword evidence="2" id="KW-0789">Thiol protease inhibitor</keyword>
<dbReference type="Pfam" id="PF09394">
    <property type="entry name" value="Inhibitor_I42"/>
    <property type="match status" value="1"/>
</dbReference>
<evidence type="ECO:0000313" key="6">
    <source>
        <dbReference type="Proteomes" id="UP000054869"/>
    </source>
</evidence>
<dbReference type="EMBL" id="LNYI01000015">
    <property type="protein sequence ID" value="KTD23394.1"/>
    <property type="molecule type" value="Genomic_DNA"/>
</dbReference>
<protein>
    <submittedName>
        <fullName evidence="5">Secreted protein</fullName>
    </submittedName>
</protein>
<dbReference type="OrthoDB" id="670336at2"/>
<evidence type="ECO:0000256" key="1">
    <source>
        <dbReference type="ARBA" id="ARBA00022690"/>
    </source>
</evidence>
<dbReference type="Gene3D" id="2.60.40.2020">
    <property type="match status" value="1"/>
</dbReference>
<gene>
    <name evidence="5" type="ORF">Llan_0893</name>
</gene>
<dbReference type="AlphaFoldDB" id="A0A0W0VTQ4"/>